<reference evidence="4 5" key="1">
    <citation type="submission" date="2022-10" db="EMBL/GenBank/DDBJ databases">
        <title>Defluviimonas sp. CAU 1641 isolated from mud.</title>
        <authorList>
            <person name="Kim W."/>
        </authorList>
    </citation>
    <scope>NUCLEOTIDE SEQUENCE [LARGE SCALE GENOMIC DNA]</scope>
    <source>
        <strain evidence="4 5">CAU 1641</strain>
    </source>
</reference>
<name>A0ABT3J901_9RHOB</name>
<dbReference type="Pfam" id="PF25269">
    <property type="entry name" value="DUF7867"/>
    <property type="match status" value="1"/>
</dbReference>
<dbReference type="Pfam" id="PF13400">
    <property type="entry name" value="Tad"/>
    <property type="match status" value="1"/>
</dbReference>
<comment type="caution">
    <text evidence="4">The sequence shown here is derived from an EMBL/GenBank/DDBJ whole genome shotgun (WGS) entry which is preliminary data.</text>
</comment>
<evidence type="ECO:0000259" key="3">
    <source>
        <dbReference type="Pfam" id="PF25269"/>
    </source>
</evidence>
<feature type="transmembrane region" description="Helical" evidence="1">
    <location>
        <begin position="21"/>
        <end position="38"/>
    </location>
</feature>
<dbReference type="RefSeq" id="WP_264773441.1">
    <property type="nucleotide sequence ID" value="NZ_JAPDOG010000033.1"/>
</dbReference>
<evidence type="ECO:0000313" key="4">
    <source>
        <dbReference type="EMBL" id="MCW3784160.1"/>
    </source>
</evidence>
<keyword evidence="5" id="KW-1185">Reference proteome</keyword>
<keyword evidence="1" id="KW-0812">Transmembrane</keyword>
<keyword evidence="1" id="KW-0472">Membrane</keyword>
<organism evidence="4 5">
    <name type="scientific">Defluviimonas salinarum</name>
    <dbReference type="NCBI Taxonomy" id="2992147"/>
    <lineage>
        <taxon>Bacteria</taxon>
        <taxon>Pseudomonadati</taxon>
        <taxon>Pseudomonadota</taxon>
        <taxon>Alphaproteobacteria</taxon>
        <taxon>Rhodobacterales</taxon>
        <taxon>Paracoccaceae</taxon>
        <taxon>Albidovulum</taxon>
    </lineage>
</organism>
<dbReference type="InterPro" id="IPR028087">
    <property type="entry name" value="Tad_N"/>
</dbReference>
<dbReference type="Proteomes" id="UP001207582">
    <property type="component" value="Unassembled WGS sequence"/>
</dbReference>
<evidence type="ECO:0000313" key="5">
    <source>
        <dbReference type="Proteomes" id="UP001207582"/>
    </source>
</evidence>
<evidence type="ECO:0000259" key="2">
    <source>
        <dbReference type="Pfam" id="PF13400"/>
    </source>
</evidence>
<sequence length="452" mass="48230">MTRRRFEISRFVSSEEGGITVLSLYMFLAMLVVGGLAVDYGSGVASKTELQVAADAAAHAALYTRELNTADVAKAKAIQIAAAALPPGKYGTVLKPEDIVFGTWDGAAFTPDAGSDRAVAVTTRRSVADGNGVMTYMLGLVGYDAWDVVSTSVFETYYSDCEDEGIVSRLRLEMQSNGWFSNGICLHSQDYVKVSSNNLYDPGVIVSMPDKRNLELPSSGFTSNVGLKEALRDSSYQIRVLNRIDTIIKSVNAPNDPVVGIMTPSTPPSEYYRSYITSPTQITIKANGPTGLDPTKFKTGRIHYMDCKNDNTHKQIGSGFNLVKMVIITDCRLQIASGAVIQDAVIITTNPDAKSIYASSDIVIGKNDHCVVGGDVQIVTKGGVEFAAKTSIYGSQILAAGDVSLTANADGFEGVSIVAGGKADVTSNGKFGFCDGQGMGNSYAARYFRLVH</sequence>
<proteinExistence type="predicted"/>
<accession>A0ABT3J901</accession>
<keyword evidence="1" id="KW-1133">Transmembrane helix</keyword>
<evidence type="ECO:0000256" key="1">
    <source>
        <dbReference type="SAM" id="Phobius"/>
    </source>
</evidence>
<gene>
    <name evidence="4" type="ORF">OM960_21750</name>
</gene>
<feature type="domain" description="Putative Flp pilus-assembly TadG-like N-terminal" evidence="2">
    <location>
        <begin position="17"/>
        <end position="61"/>
    </location>
</feature>
<dbReference type="InterPro" id="IPR057189">
    <property type="entry name" value="DUF7867"/>
</dbReference>
<protein>
    <submittedName>
        <fullName evidence="4">Pilus assembly protein TadG-related protein</fullName>
    </submittedName>
</protein>
<feature type="domain" description="DUF7867" evidence="3">
    <location>
        <begin position="165"/>
        <end position="434"/>
    </location>
</feature>
<dbReference type="EMBL" id="JAPDOG010000033">
    <property type="protein sequence ID" value="MCW3784160.1"/>
    <property type="molecule type" value="Genomic_DNA"/>
</dbReference>